<evidence type="ECO:0000259" key="3">
    <source>
        <dbReference type="Pfam" id="PF07859"/>
    </source>
</evidence>
<protein>
    <submittedName>
        <fullName evidence="4">Unannotated protein</fullName>
    </submittedName>
</protein>
<accession>A0A6J7KHM6</accession>
<dbReference type="PROSITE" id="PS01173">
    <property type="entry name" value="LIPASE_GDXG_HIS"/>
    <property type="match status" value="1"/>
</dbReference>
<dbReference type="InterPro" id="IPR013094">
    <property type="entry name" value="AB_hydrolase_3"/>
</dbReference>
<gene>
    <name evidence="4" type="ORF">UFOPK3773_01674</name>
    <name evidence="5" type="ORF">UFOPK3992_01384</name>
</gene>
<dbReference type="Pfam" id="PF07859">
    <property type="entry name" value="Abhydrolase_3"/>
    <property type="match status" value="1"/>
</dbReference>
<dbReference type="InterPro" id="IPR002168">
    <property type="entry name" value="Lipase_GDXG_HIS_AS"/>
</dbReference>
<dbReference type="PANTHER" id="PTHR48081:SF8">
    <property type="entry name" value="ALPHA_BETA HYDROLASE FOLD-3 DOMAIN-CONTAINING PROTEIN-RELATED"/>
    <property type="match status" value="1"/>
</dbReference>
<keyword evidence="2" id="KW-0378">Hydrolase</keyword>
<dbReference type="EMBL" id="CAFBOZ010000210">
    <property type="protein sequence ID" value="CAB5014421.1"/>
    <property type="molecule type" value="Genomic_DNA"/>
</dbReference>
<organism evidence="4">
    <name type="scientific">freshwater metagenome</name>
    <dbReference type="NCBI Taxonomy" id="449393"/>
    <lineage>
        <taxon>unclassified sequences</taxon>
        <taxon>metagenomes</taxon>
        <taxon>ecological metagenomes</taxon>
    </lineage>
</organism>
<dbReference type="InterPro" id="IPR050300">
    <property type="entry name" value="GDXG_lipolytic_enzyme"/>
</dbReference>
<feature type="domain" description="Alpha/beta hydrolase fold-3" evidence="3">
    <location>
        <begin position="78"/>
        <end position="282"/>
    </location>
</feature>
<dbReference type="PANTHER" id="PTHR48081">
    <property type="entry name" value="AB HYDROLASE SUPERFAMILY PROTEIN C4A8.06C"/>
    <property type="match status" value="1"/>
</dbReference>
<name>A0A6J7KHM6_9ZZZZ</name>
<reference evidence="4" key="1">
    <citation type="submission" date="2020-05" db="EMBL/GenBank/DDBJ databases">
        <authorList>
            <person name="Chiriac C."/>
            <person name="Salcher M."/>
            <person name="Ghai R."/>
            <person name="Kavagutti S V."/>
        </authorList>
    </citation>
    <scope>NUCLEOTIDE SEQUENCE</scope>
</reference>
<dbReference type="PROSITE" id="PS01174">
    <property type="entry name" value="LIPASE_GDXG_SER"/>
    <property type="match status" value="1"/>
</dbReference>
<dbReference type="SUPFAM" id="SSF53474">
    <property type="entry name" value="alpha/beta-Hydrolases"/>
    <property type="match status" value="1"/>
</dbReference>
<evidence type="ECO:0000313" key="5">
    <source>
        <dbReference type="EMBL" id="CAB5014421.1"/>
    </source>
</evidence>
<comment type="similarity">
    <text evidence="1">Belongs to the 'GDXG' lipolytic enzyme family.</text>
</comment>
<sequence>MPLHPVAAQMIDDMLTSGRPNAHLLPVPVARENFETLFGSLERPDVARVLDVMITVRDTEIEGRVYWPTGDPAIAPLLVFFHGGGWLMGSVETHDMMARKVALATGAVVLSVGYRRGPESRFPTATNDAFDSVVWAAQHAADWGADAGRLILAGDSAGANLATVAALRCRDEGGPKVAHQLLVYPVTTCDLEAGFDMEFEGVMLYRDEMQWHQDNYLAAPANRHDPHVAPLLADLAGLPPTTIVLAECDPIRPQGELYANALEAAGVAVSLREFPGMIHGFFGLEMLFPEAVDAMTFAGESVRVALELEA</sequence>
<dbReference type="InterPro" id="IPR033140">
    <property type="entry name" value="Lipase_GDXG_put_SER_AS"/>
</dbReference>
<dbReference type="InterPro" id="IPR029058">
    <property type="entry name" value="AB_hydrolase_fold"/>
</dbReference>
<evidence type="ECO:0000256" key="2">
    <source>
        <dbReference type="ARBA" id="ARBA00022801"/>
    </source>
</evidence>
<evidence type="ECO:0000256" key="1">
    <source>
        <dbReference type="ARBA" id="ARBA00010515"/>
    </source>
</evidence>
<dbReference type="EMBL" id="CAFBNF010000218">
    <property type="protein sequence ID" value="CAB4955748.1"/>
    <property type="molecule type" value="Genomic_DNA"/>
</dbReference>
<proteinExistence type="inferred from homology"/>
<dbReference type="AlphaFoldDB" id="A0A6J7KHM6"/>
<evidence type="ECO:0000313" key="4">
    <source>
        <dbReference type="EMBL" id="CAB4955748.1"/>
    </source>
</evidence>
<dbReference type="GO" id="GO:0016787">
    <property type="term" value="F:hydrolase activity"/>
    <property type="evidence" value="ECO:0007669"/>
    <property type="project" value="UniProtKB-KW"/>
</dbReference>
<dbReference type="Gene3D" id="3.40.50.1820">
    <property type="entry name" value="alpha/beta hydrolase"/>
    <property type="match status" value="1"/>
</dbReference>